<comment type="caution">
    <text evidence="2">The sequence shown here is derived from an EMBL/GenBank/DDBJ whole genome shotgun (WGS) entry which is preliminary data.</text>
</comment>
<feature type="compositionally biased region" description="Basic and acidic residues" evidence="1">
    <location>
        <begin position="1"/>
        <end position="17"/>
    </location>
</feature>
<keyword evidence="3" id="KW-1185">Reference proteome</keyword>
<dbReference type="Proteomes" id="UP000314294">
    <property type="component" value="Unassembled WGS sequence"/>
</dbReference>
<proteinExistence type="predicted"/>
<sequence>MAPPHTELDRLAPDSRSRGSVTLPRPPPAPPPAAPPPPYAPLEGEEGTERTAGGDMEPCRRCRAPRTGPGLLGDTYKKPPGHTLMRGTH</sequence>
<evidence type="ECO:0000256" key="1">
    <source>
        <dbReference type="SAM" id="MobiDB-lite"/>
    </source>
</evidence>
<feature type="compositionally biased region" description="Pro residues" evidence="1">
    <location>
        <begin position="24"/>
        <end position="40"/>
    </location>
</feature>
<gene>
    <name evidence="2" type="ORF">EYF80_064212</name>
</gene>
<dbReference type="AlphaFoldDB" id="A0A4Z2E9W3"/>
<evidence type="ECO:0000313" key="2">
    <source>
        <dbReference type="EMBL" id="TNN25657.1"/>
    </source>
</evidence>
<evidence type="ECO:0000313" key="3">
    <source>
        <dbReference type="Proteomes" id="UP000314294"/>
    </source>
</evidence>
<accession>A0A4Z2E9W3</accession>
<name>A0A4Z2E9W3_9TELE</name>
<reference evidence="2 3" key="1">
    <citation type="submission" date="2019-03" db="EMBL/GenBank/DDBJ databases">
        <title>First draft genome of Liparis tanakae, snailfish: a comprehensive survey of snailfish specific genes.</title>
        <authorList>
            <person name="Kim W."/>
            <person name="Song I."/>
            <person name="Jeong J.-H."/>
            <person name="Kim D."/>
            <person name="Kim S."/>
            <person name="Ryu S."/>
            <person name="Song J.Y."/>
            <person name="Lee S.K."/>
        </authorList>
    </citation>
    <scope>NUCLEOTIDE SEQUENCE [LARGE SCALE GENOMIC DNA]</scope>
    <source>
        <tissue evidence="2">Muscle</tissue>
    </source>
</reference>
<feature type="region of interest" description="Disordered" evidence="1">
    <location>
        <begin position="1"/>
        <end position="89"/>
    </location>
</feature>
<dbReference type="EMBL" id="SRLO01011977">
    <property type="protein sequence ID" value="TNN25657.1"/>
    <property type="molecule type" value="Genomic_DNA"/>
</dbReference>
<protein>
    <submittedName>
        <fullName evidence="2">Uncharacterized protein</fullName>
    </submittedName>
</protein>
<organism evidence="2 3">
    <name type="scientific">Liparis tanakae</name>
    <name type="common">Tanaka's snailfish</name>
    <dbReference type="NCBI Taxonomy" id="230148"/>
    <lineage>
        <taxon>Eukaryota</taxon>
        <taxon>Metazoa</taxon>
        <taxon>Chordata</taxon>
        <taxon>Craniata</taxon>
        <taxon>Vertebrata</taxon>
        <taxon>Euteleostomi</taxon>
        <taxon>Actinopterygii</taxon>
        <taxon>Neopterygii</taxon>
        <taxon>Teleostei</taxon>
        <taxon>Neoteleostei</taxon>
        <taxon>Acanthomorphata</taxon>
        <taxon>Eupercaria</taxon>
        <taxon>Perciformes</taxon>
        <taxon>Cottioidei</taxon>
        <taxon>Cottales</taxon>
        <taxon>Liparidae</taxon>
        <taxon>Liparis</taxon>
    </lineage>
</organism>